<dbReference type="GO" id="GO:0016567">
    <property type="term" value="P:protein ubiquitination"/>
    <property type="evidence" value="ECO:0007669"/>
    <property type="project" value="TreeGrafter"/>
</dbReference>
<dbReference type="EMBL" id="CCKQ01000897">
    <property type="protein sequence ID" value="CDW71992.1"/>
    <property type="molecule type" value="Genomic_DNA"/>
</dbReference>
<evidence type="ECO:0000313" key="8">
    <source>
        <dbReference type="EMBL" id="CDW71992.1"/>
    </source>
</evidence>
<dbReference type="PANTHER" id="PTHR22938:SF0">
    <property type="entry name" value="E3 UBIQUITIN-PROTEIN LIGASE ZNF598"/>
    <property type="match status" value="1"/>
</dbReference>
<feature type="region of interest" description="Disordered" evidence="6">
    <location>
        <begin position="714"/>
        <end position="788"/>
    </location>
</feature>
<feature type="region of interest" description="Disordered" evidence="6">
    <location>
        <begin position="337"/>
        <end position="419"/>
    </location>
</feature>
<dbReference type="CDD" id="cd16615">
    <property type="entry name" value="RING-HC_ZNF598"/>
    <property type="match status" value="1"/>
</dbReference>
<gene>
    <name evidence="8" type="primary">Contig2877.g3083</name>
    <name evidence="8" type="ORF">STYLEM_943</name>
</gene>
<keyword evidence="5" id="KW-0862">Zinc</keyword>
<dbReference type="SMART" id="SM00355">
    <property type="entry name" value="ZnF_C2H2"/>
    <property type="match status" value="3"/>
</dbReference>
<dbReference type="EC" id="2.3.2.27" evidence="3"/>
<dbReference type="SUPFAM" id="SSF57850">
    <property type="entry name" value="RING/U-box"/>
    <property type="match status" value="1"/>
</dbReference>
<feature type="compositionally biased region" description="Gly residues" evidence="6">
    <location>
        <begin position="373"/>
        <end position="382"/>
    </location>
</feature>
<evidence type="ECO:0000256" key="2">
    <source>
        <dbReference type="ARBA" id="ARBA00004906"/>
    </source>
</evidence>
<keyword evidence="9" id="KW-1185">Reference proteome</keyword>
<dbReference type="GO" id="GO:0061630">
    <property type="term" value="F:ubiquitin protein ligase activity"/>
    <property type="evidence" value="ECO:0007669"/>
    <property type="project" value="UniProtKB-EC"/>
</dbReference>
<comment type="pathway">
    <text evidence="2">Protein modification; protein ubiquitination.</text>
</comment>
<organism evidence="8 9">
    <name type="scientific">Stylonychia lemnae</name>
    <name type="common">Ciliate</name>
    <dbReference type="NCBI Taxonomy" id="5949"/>
    <lineage>
        <taxon>Eukaryota</taxon>
        <taxon>Sar</taxon>
        <taxon>Alveolata</taxon>
        <taxon>Ciliophora</taxon>
        <taxon>Intramacronucleata</taxon>
        <taxon>Spirotrichea</taxon>
        <taxon>Stichotrichia</taxon>
        <taxon>Sporadotrichida</taxon>
        <taxon>Oxytrichidae</taxon>
        <taxon>Stylonychinae</taxon>
        <taxon>Stylonychia</taxon>
    </lineage>
</organism>
<dbReference type="InterPro" id="IPR056437">
    <property type="entry name" value="Znf-C2H2_ZNF598/HEL2"/>
</dbReference>
<dbReference type="InterPro" id="IPR013083">
    <property type="entry name" value="Znf_RING/FYVE/PHD"/>
</dbReference>
<evidence type="ECO:0000256" key="5">
    <source>
        <dbReference type="PROSITE-ProRule" id="PRU00175"/>
    </source>
</evidence>
<dbReference type="InterPro" id="IPR044288">
    <property type="entry name" value="ZNF598/HEL2"/>
</dbReference>
<dbReference type="GO" id="GO:0043022">
    <property type="term" value="F:ribosome binding"/>
    <property type="evidence" value="ECO:0007669"/>
    <property type="project" value="TreeGrafter"/>
</dbReference>
<evidence type="ECO:0000256" key="3">
    <source>
        <dbReference type="ARBA" id="ARBA00012483"/>
    </source>
</evidence>
<evidence type="ECO:0000256" key="4">
    <source>
        <dbReference type="ARBA" id="ARBA00035113"/>
    </source>
</evidence>
<dbReference type="InterPro" id="IPR041888">
    <property type="entry name" value="RING-HC_ZNF598/HEL2"/>
</dbReference>
<dbReference type="InterPro" id="IPR013087">
    <property type="entry name" value="Znf_C2H2_type"/>
</dbReference>
<dbReference type="Gene3D" id="3.30.40.10">
    <property type="entry name" value="Zinc/RING finger domain, C3HC4 (zinc finger)"/>
    <property type="match status" value="1"/>
</dbReference>
<keyword evidence="5" id="KW-0479">Metal-binding</keyword>
<comment type="similarity">
    <text evidence="4">Belongs to the ZNF598/HEL2 family.</text>
</comment>
<dbReference type="PANTHER" id="PTHR22938">
    <property type="entry name" value="ZINC FINGER PROTEIN 598"/>
    <property type="match status" value="1"/>
</dbReference>
<keyword evidence="5" id="KW-0863">Zinc-finger</keyword>
<feature type="region of interest" description="Disordered" evidence="6">
    <location>
        <begin position="669"/>
        <end position="698"/>
    </location>
</feature>
<dbReference type="Pfam" id="PF23230">
    <property type="entry name" value="zf-C2H2_13"/>
    <property type="match status" value="1"/>
</dbReference>
<feature type="compositionally biased region" description="Basic and acidic residues" evidence="6">
    <location>
        <begin position="386"/>
        <end position="408"/>
    </location>
</feature>
<evidence type="ECO:0000256" key="6">
    <source>
        <dbReference type="SAM" id="MobiDB-lite"/>
    </source>
</evidence>
<feature type="compositionally biased region" description="Basic and acidic residues" evidence="6">
    <location>
        <begin position="11"/>
        <end position="20"/>
    </location>
</feature>
<dbReference type="InterPro" id="IPR001841">
    <property type="entry name" value="Znf_RING"/>
</dbReference>
<feature type="domain" description="RING-type" evidence="7">
    <location>
        <begin position="32"/>
        <end position="73"/>
    </location>
</feature>
<feature type="compositionally biased region" description="Basic and acidic residues" evidence="6">
    <location>
        <begin position="337"/>
        <end position="349"/>
    </location>
</feature>
<dbReference type="AlphaFoldDB" id="A0A077ZPV9"/>
<dbReference type="OrthoDB" id="3838338at2759"/>
<dbReference type="GO" id="GO:0072344">
    <property type="term" value="P:rescue of stalled ribosome"/>
    <property type="evidence" value="ECO:0007669"/>
    <property type="project" value="InterPro"/>
</dbReference>
<feature type="compositionally biased region" description="Basic and acidic residues" evidence="6">
    <location>
        <begin position="714"/>
        <end position="757"/>
    </location>
</feature>
<feature type="region of interest" description="Disordered" evidence="6">
    <location>
        <begin position="1"/>
        <end position="20"/>
    </location>
</feature>
<sequence>MEHLHNHHHSHDPQERRESNVSEADLLDTEHCILCFNDLRFFGLGKCNHKNVCHTCILRLRLIMKDIQCPICKTQLDEVLITENQDITFSQFKLELQENLLNDKEDQNVYYENGRAKAAGLKLRALQCLIINCNPGYQFHTLEELKRHLEIDHQKTFCKICLKGRLVFIREQKLYNIKYLKNHIQFGDVGSDRQAEILPHPWCDFCEEYYFNDMIFSDHLNRNHLTCHLCGDQYKNIFYKEYANLENHFAWSHFLCPYENCKAKCYVSFRTEDELQAHVDIEHRSKEKAIKANALLGFDYDQQQKKKVHHKVEIKDSEGVDFSFYFSEKYNFVHDKKKKEQQYAQEHQDNYQNQNYRGRGGRGRGRGDRGGRGGRGNDGGYQGPHYLDDRYQQRNDQNKEDKTNDKSQEQSLRNQKTPKGKLSLALSFISKYITDKMQKEPETEQQEYTAPKSLLYQMYFVIAKLDENKLARLDFLVNFGVSLEVIHLMLDLIENGGEYDSAIRTFNQIPFSTLLKVNKYLSWADKKLHSVFYIENKDSISEDLLNDFKDPDNEAKFVKPQGLSKGASLKDSKAENVIIKSESLLSEHDYLFGKKKDTSKIIDVKSNQDFPTLGLGGGPVLDLGAQEQVQKGRGQTSQALGRKQVSENVKWGGQILEEKRPVATPIQQSYGYSGKTEKQKKQLEQSNFPGLPGMQVAPKKIEPVQTVFEQKKVEEKKVEVKKIEEKKEEKKPLPQEEKKPEPKQEEWRALGEEEQKQEVSTAGGKKAGGGRKKKGGAGKAVELKSGFY</sequence>
<dbReference type="PROSITE" id="PS00028">
    <property type="entry name" value="ZINC_FINGER_C2H2_1"/>
    <property type="match status" value="1"/>
</dbReference>
<dbReference type="PROSITE" id="PS50089">
    <property type="entry name" value="ZF_RING_2"/>
    <property type="match status" value="1"/>
</dbReference>
<dbReference type="GO" id="GO:0008270">
    <property type="term" value="F:zinc ion binding"/>
    <property type="evidence" value="ECO:0007669"/>
    <property type="project" value="UniProtKB-KW"/>
</dbReference>
<dbReference type="Pfam" id="PF25447">
    <property type="entry name" value="RING_ZNF598"/>
    <property type="match status" value="1"/>
</dbReference>
<accession>A0A077ZPV9</accession>
<feature type="compositionally biased region" description="Basic residues" evidence="6">
    <location>
        <begin position="1"/>
        <end position="10"/>
    </location>
</feature>
<protein>
    <recommendedName>
        <fullName evidence="3">RING-type E3 ubiquitin transferase</fullName>
        <ecNumber evidence="3">2.3.2.27</ecNumber>
    </recommendedName>
</protein>
<comment type="catalytic activity">
    <reaction evidence="1">
        <text>S-ubiquitinyl-[E2 ubiquitin-conjugating enzyme]-L-cysteine + [acceptor protein]-L-lysine = [E2 ubiquitin-conjugating enzyme]-L-cysteine + N(6)-ubiquitinyl-[acceptor protein]-L-lysine.</text>
        <dbReference type="EC" id="2.3.2.27"/>
    </reaction>
</comment>
<evidence type="ECO:0000313" key="9">
    <source>
        <dbReference type="Proteomes" id="UP000039865"/>
    </source>
</evidence>
<evidence type="ECO:0000256" key="1">
    <source>
        <dbReference type="ARBA" id="ARBA00000900"/>
    </source>
</evidence>
<reference evidence="8 9" key="1">
    <citation type="submission" date="2014-06" db="EMBL/GenBank/DDBJ databases">
        <authorList>
            <person name="Swart Estienne"/>
        </authorList>
    </citation>
    <scope>NUCLEOTIDE SEQUENCE [LARGE SCALE GENOMIC DNA]</scope>
    <source>
        <strain evidence="8 9">130c</strain>
    </source>
</reference>
<dbReference type="Proteomes" id="UP000039865">
    <property type="component" value="Unassembled WGS sequence"/>
</dbReference>
<name>A0A077ZPV9_STYLE</name>
<evidence type="ECO:0000259" key="7">
    <source>
        <dbReference type="PROSITE" id="PS50089"/>
    </source>
</evidence>
<dbReference type="InParanoid" id="A0A077ZPV9"/>
<proteinExistence type="inferred from homology"/>